<dbReference type="GO" id="GO:0004535">
    <property type="term" value="F:poly(A)-specific ribonuclease activity"/>
    <property type="evidence" value="ECO:0007669"/>
    <property type="project" value="TreeGrafter"/>
</dbReference>
<organism evidence="2 3">
    <name type="scientific">Ascaris lumbricoides</name>
    <name type="common">Giant roundworm</name>
    <dbReference type="NCBI Taxonomy" id="6252"/>
    <lineage>
        <taxon>Eukaryota</taxon>
        <taxon>Metazoa</taxon>
        <taxon>Ecdysozoa</taxon>
        <taxon>Nematoda</taxon>
        <taxon>Chromadorea</taxon>
        <taxon>Rhabditida</taxon>
        <taxon>Spirurina</taxon>
        <taxon>Ascaridomorpha</taxon>
        <taxon>Ascaridoidea</taxon>
        <taxon>Ascarididae</taxon>
        <taxon>Ascaris</taxon>
    </lineage>
</organism>
<dbReference type="InterPro" id="IPR050785">
    <property type="entry name" value="PAN2-PAN3_catalytic_subunit"/>
</dbReference>
<dbReference type="AlphaFoldDB" id="A0A9J2Q746"/>
<dbReference type="SMART" id="SM00479">
    <property type="entry name" value="EXOIII"/>
    <property type="match status" value="1"/>
</dbReference>
<dbReference type="GO" id="GO:0003676">
    <property type="term" value="F:nucleic acid binding"/>
    <property type="evidence" value="ECO:0007669"/>
    <property type="project" value="InterPro"/>
</dbReference>
<dbReference type="SUPFAM" id="SSF53098">
    <property type="entry name" value="Ribonuclease H-like"/>
    <property type="match status" value="1"/>
</dbReference>
<sequence length="634" mass="71411">MRMVQFVGYAPNPRADTPLRAFNIQPYSNLSSTLHKVNTASEQPIRDTSPQSIPKFYRRVHVRPSRYNNEEFDYLRYNRTELIPIESQPSLPQANAVLLASNFVRCLRSLDEGGRLFDDKTHTSLLLRTRSFAQFLSNRLSEELGELAAGVEYRKCFETTFGLNNRCVRCSEQYQSTEKRFTLQIAYPASGDNVAFCNVLEKSLNCPEQSEALCQKCGKMARVTSTRRVRSLPNVLVVDTSATNQAERAFWTSQLQNEASSDCEDLSTSLGQPGEEYEWTHYIPPAINIKMADGICTVSETVHESSTCFMLRCAVFAVGDGSDMEPTHLVTAVRVKPADRGNTLLSPSAGSSKMKERGWVVFNEFVVTRVTENEALHLDANWKLPCILYYVQLESDPQSVEVRASIPAAVFWTDFGNLGAQQTRLMVSEETLPKKGELVAIDAEFIALNKEGTRAVARVSCVREDGTCFLDDYIRPSNSDTVSDYLTAWSGIEAADLDPELSTRHLISLKGTYLKLLFLLQQGVIFVGHGLSSDFNALSIYVPSDQMRDTVHLFYLPGQRMISLQFLAWYLFEESIQQTAHDSVEDARMAFRLYKRYLELSENGKLQSVITELYEAGKRLNWKMNGSPLQADTA</sequence>
<dbReference type="InterPro" id="IPR028881">
    <property type="entry name" value="PAN2_UCH_dom"/>
</dbReference>
<evidence type="ECO:0000313" key="2">
    <source>
        <dbReference type="Proteomes" id="UP000036681"/>
    </source>
</evidence>
<keyword evidence="2" id="KW-1185">Reference proteome</keyword>
<dbReference type="Gene3D" id="3.30.420.10">
    <property type="entry name" value="Ribonuclease H-like superfamily/Ribonuclease H"/>
    <property type="match status" value="1"/>
</dbReference>
<dbReference type="InterPro" id="IPR013520">
    <property type="entry name" value="Ribonucl_H"/>
</dbReference>
<name>A0A9J2Q746_ASCLU</name>
<dbReference type="PANTHER" id="PTHR15728:SF0">
    <property type="entry name" value="PAN2-PAN3 DEADENYLATION COMPLEX CATALYTIC SUBUNIT PAN2"/>
    <property type="match status" value="1"/>
</dbReference>
<accession>A0A9J2Q746</accession>
<protein>
    <submittedName>
        <fullName evidence="3">Exonuclease domain-containing protein</fullName>
    </submittedName>
</protein>
<dbReference type="InterPro" id="IPR012337">
    <property type="entry name" value="RNaseH-like_sf"/>
</dbReference>
<evidence type="ECO:0000259" key="1">
    <source>
        <dbReference type="SMART" id="SM00479"/>
    </source>
</evidence>
<dbReference type="FunFam" id="3.30.420.10:FF:000175">
    <property type="entry name" value="RNA exonuclease 5"/>
    <property type="match status" value="1"/>
</dbReference>
<dbReference type="Gene3D" id="3.90.70.10">
    <property type="entry name" value="Cysteine proteinases"/>
    <property type="match status" value="1"/>
</dbReference>
<dbReference type="Pfam" id="PF13423">
    <property type="entry name" value="UCH_1"/>
    <property type="match status" value="1"/>
</dbReference>
<dbReference type="PANTHER" id="PTHR15728">
    <property type="entry name" value="DEADENYLATION COMPLEX CATALYTIC SUBUNIT PAN2"/>
    <property type="match status" value="1"/>
</dbReference>
<proteinExistence type="predicted"/>
<dbReference type="WBParaSite" id="ALUE_0001734401-mRNA-1">
    <property type="protein sequence ID" value="ALUE_0001734401-mRNA-1"/>
    <property type="gene ID" value="ALUE_0001734401"/>
</dbReference>
<dbReference type="GO" id="GO:0031251">
    <property type="term" value="C:PAN complex"/>
    <property type="evidence" value="ECO:0007669"/>
    <property type="project" value="TreeGrafter"/>
</dbReference>
<dbReference type="InterPro" id="IPR038765">
    <property type="entry name" value="Papain-like_cys_pep_sf"/>
</dbReference>
<reference evidence="3" key="1">
    <citation type="submission" date="2023-03" db="UniProtKB">
        <authorList>
            <consortium name="WormBaseParasite"/>
        </authorList>
    </citation>
    <scope>IDENTIFICATION</scope>
</reference>
<feature type="domain" description="Exonuclease" evidence="1">
    <location>
        <begin position="437"/>
        <end position="603"/>
    </location>
</feature>
<dbReference type="GO" id="GO:0000932">
    <property type="term" value="C:P-body"/>
    <property type="evidence" value="ECO:0007669"/>
    <property type="project" value="TreeGrafter"/>
</dbReference>
<dbReference type="InterPro" id="IPR036397">
    <property type="entry name" value="RNaseH_sf"/>
</dbReference>
<dbReference type="GO" id="GO:0000289">
    <property type="term" value="P:nuclear-transcribed mRNA poly(A) tail shortening"/>
    <property type="evidence" value="ECO:0007669"/>
    <property type="project" value="TreeGrafter"/>
</dbReference>
<dbReference type="Proteomes" id="UP000036681">
    <property type="component" value="Unplaced"/>
</dbReference>
<dbReference type="Pfam" id="PF00929">
    <property type="entry name" value="RNase_T"/>
    <property type="match status" value="1"/>
</dbReference>
<dbReference type="SUPFAM" id="SSF54001">
    <property type="entry name" value="Cysteine proteinases"/>
    <property type="match status" value="1"/>
</dbReference>
<evidence type="ECO:0000313" key="3">
    <source>
        <dbReference type="WBParaSite" id="ALUE_0001734401-mRNA-1"/>
    </source>
</evidence>